<dbReference type="Proteomes" id="UP000064912">
    <property type="component" value="Chromosome"/>
</dbReference>
<name>A0A0D6B644_RHOSU</name>
<dbReference type="EMBL" id="AP014800">
    <property type="protein sequence ID" value="BAQ70285.1"/>
    <property type="molecule type" value="Genomic_DNA"/>
</dbReference>
<gene>
    <name evidence="1" type="ORF">NHU_03141</name>
</gene>
<organism evidence="1 2">
    <name type="scientific">Rhodovulum sulfidophilum</name>
    <name type="common">Rhodobacter sulfidophilus</name>
    <dbReference type="NCBI Taxonomy" id="35806"/>
    <lineage>
        <taxon>Bacteria</taxon>
        <taxon>Pseudomonadati</taxon>
        <taxon>Pseudomonadota</taxon>
        <taxon>Alphaproteobacteria</taxon>
        <taxon>Rhodobacterales</taxon>
        <taxon>Paracoccaceae</taxon>
        <taxon>Rhodovulum</taxon>
    </lineage>
</organism>
<dbReference type="AlphaFoldDB" id="A0A0D6B644"/>
<protein>
    <submittedName>
        <fullName evidence="1">Uncharacterized protein</fullName>
    </submittedName>
</protein>
<evidence type="ECO:0000313" key="2">
    <source>
        <dbReference type="Proteomes" id="UP000064912"/>
    </source>
</evidence>
<evidence type="ECO:0000313" key="1">
    <source>
        <dbReference type="EMBL" id="BAQ70285.1"/>
    </source>
</evidence>
<dbReference type="KEGG" id="rsu:NHU_03141"/>
<accession>A0A0D6B644</accession>
<dbReference type="PATRIC" id="fig|35806.4.peg.3231"/>
<sequence length="405" mass="45099">MAGDRASREHWAVDMGRGALTGIERGINGMMRAADDFGFWVGWNPGMVKIDGKWVWMDTEERKEFFETNGRPEFMDLGVDRPNGTAGQMTEGVTQFLVGFIPAVRAVRLVGAVRVVGSTGTYMAAGAIADATVFDPHEQRLANLVQRYPKLRNPVTEYLASDPGDSAAEGRLKNALEGLLFGAVLDRFVAGLRVMRSGINRMVVTLKTQYRYIFDTESLDTVIFVLLKAARTVEPQITPMLQSLAKRFNGHMVGLDFRFKSEESLARKISGEAVDTGEYYSKVAEGMKDVLRYTTIFPDQAYAEGVRATRAELSKQGFSEVKFKNTWGEVGYKGINAVYQTAEGFKFELQFHTSASYKAKETGTHALYEQQRVLEPGSKAWQKLEDAQNAVFDQIPVPHEARGLE</sequence>
<proteinExistence type="predicted"/>
<reference evidence="1 2" key="1">
    <citation type="submission" date="2015-02" db="EMBL/GenBank/DDBJ databases">
        <title>Genome sequene of Rhodovulum sulfidophilum DSM 2351.</title>
        <authorList>
            <person name="Nagao N."/>
        </authorList>
    </citation>
    <scope>NUCLEOTIDE SEQUENCE [LARGE SCALE GENOMIC DNA]</scope>
    <source>
        <strain evidence="1 2">DSM 2351</strain>
    </source>
</reference>